<evidence type="ECO:0000256" key="1">
    <source>
        <dbReference type="ARBA" id="ARBA00022448"/>
    </source>
</evidence>
<dbReference type="PANTHER" id="PTHR47366:SF1">
    <property type="entry name" value="TWO-ON-TWO HEMOGLOBIN-3"/>
    <property type="match status" value="1"/>
</dbReference>
<evidence type="ECO:0000256" key="5">
    <source>
        <dbReference type="ARBA" id="ARBA00034496"/>
    </source>
</evidence>
<dbReference type="Proteomes" id="UP001156870">
    <property type="component" value="Unassembled WGS sequence"/>
</dbReference>
<keyword evidence="4" id="KW-0408">Iron</keyword>
<dbReference type="Pfam" id="PF01152">
    <property type="entry name" value="Bac_globin"/>
    <property type="match status" value="1"/>
</dbReference>
<sequence>MLFVKDSMNNYGIGDASYQAAGELAGITRLVDDFYRFMETIPEAQEIRRMHQDDLTESRRKLAYFLSGWLGGPKLYSEHFGSINIPKAHQHLKVNIQQEQAWLLCMEKAIALQPYKEDFKQYLLEQLRVPAKRIRLTGEEASDS</sequence>
<comment type="caution">
    <text evidence="6">The sequence shown here is derived from an EMBL/GenBank/DDBJ whole genome shotgun (WGS) entry which is preliminary data.</text>
</comment>
<evidence type="ECO:0000313" key="6">
    <source>
        <dbReference type="EMBL" id="GLS28090.1"/>
    </source>
</evidence>
<keyword evidence="3" id="KW-0479">Metal-binding</keyword>
<keyword evidence="1" id="KW-0813">Transport</keyword>
<dbReference type="GO" id="GO:0046872">
    <property type="term" value="F:metal ion binding"/>
    <property type="evidence" value="ECO:0007669"/>
    <property type="project" value="UniProtKB-KW"/>
</dbReference>
<dbReference type="InterPro" id="IPR044203">
    <property type="entry name" value="GlbO/GLB3-like"/>
</dbReference>
<dbReference type="GO" id="GO:0020037">
    <property type="term" value="F:heme binding"/>
    <property type="evidence" value="ECO:0007669"/>
    <property type="project" value="InterPro"/>
</dbReference>
<dbReference type="InterPro" id="IPR001486">
    <property type="entry name" value="Hemoglobin_trunc"/>
</dbReference>
<dbReference type="AlphaFoldDB" id="A0AA37TDT4"/>
<accession>A0AA37TDT4</accession>
<dbReference type="InterPro" id="IPR012292">
    <property type="entry name" value="Globin/Proto"/>
</dbReference>
<keyword evidence="2" id="KW-0349">Heme</keyword>
<evidence type="ECO:0000256" key="4">
    <source>
        <dbReference type="ARBA" id="ARBA00023004"/>
    </source>
</evidence>
<dbReference type="SUPFAM" id="SSF46458">
    <property type="entry name" value="Globin-like"/>
    <property type="match status" value="1"/>
</dbReference>
<evidence type="ECO:0000256" key="3">
    <source>
        <dbReference type="ARBA" id="ARBA00022723"/>
    </source>
</evidence>
<dbReference type="GO" id="GO:0005344">
    <property type="term" value="F:oxygen carrier activity"/>
    <property type="evidence" value="ECO:0007669"/>
    <property type="project" value="InterPro"/>
</dbReference>
<reference evidence="6 7" key="1">
    <citation type="journal article" date="2014" name="Int. J. Syst. Evol. Microbiol.">
        <title>Complete genome sequence of Corynebacterium casei LMG S-19264T (=DSM 44701T), isolated from a smear-ripened cheese.</title>
        <authorList>
            <consortium name="US DOE Joint Genome Institute (JGI-PGF)"/>
            <person name="Walter F."/>
            <person name="Albersmeier A."/>
            <person name="Kalinowski J."/>
            <person name="Ruckert C."/>
        </authorList>
    </citation>
    <scope>NUCLEOTIDE SEQUENCE [LARGE SCALE GENOMIC DNA]</scope>
    <source>
        <strain evidence="6 7">NBRC 110095</strain>
    </source>
</reference>
<evidence type="ECO:0000313" key="7">
    <source>
        <dbReference type="Proteomes" id="UP001156870"/>
    </source>
</evidence>
<evidence type="ECO:0000256" key="2">
    <source>
        <dbReference type="ARBA" id="ARBA00022617"/>
    </source>
</evidence>
<dbReference type="PANTHER" id="PTHR47366">
    <property type="entry name" value="TWO-ON-TWO HEMOGLOBIN-3"/>
    <property type="match status" value="1"/>
</dbReference>
<organism evidence="6 7">
    <name type="scientific">Marinibactrum halimedae</name>
    <dbReference type="NCBI Taxonomy" id="1444977"/>
    <lineage>
        <taxon>Bacteria</taxon>
        <taxon>Pseudomonadati</taxon>
        <taxon>Pseudomonadota</taxon>
        <taxon>Gammaproteobacteria</taxon>
        <taxon>Cellvibrionales</taxon>
        <taxon>Cellvibrionaceae</taxon>
        <taxon>Marinibactrum</taxon>
    </lineage>
</organism>
<dbReference type="Gene3D" id="1.10.490.10">
    <property type="entry name" value="Globins"/>
    <property type="match status" value="1"/>
</dbReference>
<keyword evidence="7" id="KW-1185">Reference proteome</keyword>
<name>A0AA37TDT4_9GAMM</name>
<dbReference type="EMBL" id="BSPD01000101">
    <property type="protein sequence ID" value="GLS28090.1"/>
    <property type="molecule type" value="Genomic_DNA"/>
</dbReference>
<dbReference type="CDD" id="cd14773">
    <property type="entry name" value="TrHb2_PhHbO-like_O"/>
    <property type="match status" value="1"/>
</dbReference>
<gene>
    <name evidence="6" type="ORF">GCM10007877_38090</name>
</gene>
<comment type="similarity">
    <text evidence="5">Belongs to the truncated hemoglobin family. Group II subfamily.</text>
</comment>
<protein>
    <submittedName>
        <fullName evidence="6">Globin</fullName>
    </submittedName>
</protein>
<dbReference type="InterPro" id="IPR009050">
    <property type="entry name" value="Globin-like_sf"/>
</dbReference>
<proteinExistence type="inferred from homology"/>
<dbReference type="GO" id="GO:0019825">
    <property type="term" value="F:oxygen binding"/>
    <property type="evidence" value="ECO:0007669"/>
    <property type="project" value="InterPro"/>
</dbReference>